<feature type="domain" description="Anaphase-promoting complex subunit 4-like WD40" evidence="5">
    <location>
        <begin position="1133"/>
        <end position="1214"/>
    </location>
</feature>
<dbReference type="Pfam" id="PF00400">
    <property type="entry name" value="WD40"/>
    <property type="match status" value="9"/>
</dbReference>
<feature type="repeat" description="WD" evidence="3">
    <location>
        <begin position="949"/>
        <end position="982"/>
    </location>
</feature>
<dbReference type="InterPro" id="IPR036322">
    <property type="entry name" value="WD40_repeat_dom_sf"/>
</dbReference>
<dbReference type="InterPro" id="IPR015943">
    <property type="entry name" value="WD40/YVTN_repeat-like_dom_sf"/>
</dbReference>
<dbReference type="Gene3D" id="2.130.10.10">
    <property type="entry name" value="YVTN repeat-like/Quinoprotein amine dehydrogenase"/>
    <property type="match status" value="4"/>
</dbReference>
<evidence type="ECO:0000256" key="4">
    <source>
        <dbReference type="SAM" id="Coils"/>
    </source>
</evidence>
<name>A0AAD6IT40_DREDA</name>
<dbReference type="PROSITE" id="PS50294">
    <property type="entry name" value="WD_REPEATS_REGION"/>
    <property type="match status" value="9"/>
</dbReference>
<feature type="repeat" description="WD" evidence="3">
    <location>
        <begin position="907"/>
        <end position="943"/>
    </location>
</feature>
<dbReference type="InterPro" id="IPR019775">
    <property type="entry name" value="WD40_repeat_CS"/>
</dbReference>
<feature type="repeat" description="WD" evidence="3">
    <location>
        <begin position="776"/>
        <end position="811"/>
    </location>
</feature>
<evidence type="ECO:0000256" key="1">
    <source>
        <dbReference type="ARBA" id="ARBA00022574"/>
    </source>
</evidence>
<dbReference type="InterPro" id="IPR027417">
    <property type="entry name" value="P-loop_NTPase"/>
</dbReference>
<sequence>MDPLSVTASIIAITQVLGAGWGLYASLKGAREDADKLRHEIESIGDLVTHVADRIELNGDQFALTKLQDALERCHTELEKLKDRLEGRKHLKLFRRLPLSNDEISKAVQCLGNSKSSITLALNIGQTGLLWKIDRRAFLDRIPVVRAALYKSYDDRFESKCLSGTRTKLLSEIAQWADAVQGPPIFWVRGIAGAGKSTISRTVAGNCERKHQLAASFFFKKGEEGRGEAREFFPTLASQLASRFPSMLRNIQQVIEENSQIPYLDLESQFTDLIYKPLSQLQSSQSSLNSTNILIIDALDECDNEADQQAIISLLGRLKEITPVRMRTFLTSRPEQSIEFGFGELSQGIYQDVVLHDSPDNDHDITVFLKNELSKIQRNRFLPPRWPDDNVIQELTQLAAPLFIIAAIFCRFIGDRNRDPRKQVEILLQPHKSTQVPSLGRIYPQILDRLTVDQGSESNTQGILVVDFRELVGTIIILASPLSIISLAFLLSKDREAVYCTLRPLSSVLDIPKDPNVETPVRIFHSSFRDFLLGEDLKNKSQYHQFWINEIEAHKSLASRCIEVMEGNLKQNICNLPDYGIPKSEISRDLGAFLPPGLQYACRHWIDHLIQGGDQLIDDSRMHKFLQQHLLHWLEAMSLIDSMPKAVNMVTAIHSRIKTDVDESIDISKLIRDAERFVRQNQNLINVAPLQLYVSAIMFSPAQSLIRQLWNPKDMIPWVSRLPKVQDGWGAFLQTLEGYMVNVVAFSRDGRLLITAHADGTIWFWSMGSMALCYKIEAHESLVHALVLSHKTGVLVSASRDQTLKMWDATTDVITPLRTFRGHKGAVLDVAYSPDDKALASASTDQTVILWCIDGESRKELCGHEHQVTAVAFAPNGKILASGSKDGTIILWNVDVKKVTGAQFRKLSGHLSWISGIAFSLGGEILASASDDTTVRLWDVDAGIPRRILEARGGSVQSITFSPDSRILALASNNGKITLWDLVEHADSTPLQTLEGHRDSVVSVAFSPNGRILASSSTDRTTTLWDATWKTPVHNRDGHTDQVRAVEFSPDGKTLASASNDRTVILWDVDDGTPQRKLTGHQSWVIAVAFSTCGKLLASASDDRTIRVWTIAPETPPRAPQVLNVRDYEVRAMAFSPNCDVLALASNDQPVRLWSMVANVQLRRLEGHARLVDILGFSPGGEILIAASQDETIWLWESITGELLKTFKLDEMETALSFSDDALKQGNGCSLEAPKD</sequence>
<proteinExistence type="predicted"/>
<dbReference type="InterPro" id="IPR011047">
    <property type="entry name" value="Quinoprotein_ADH-like_sf"/>
</dbReference>
<dbReference type="SUPFAM" id="SSF52540">
    <property type="entry name" value="P-loop containing nucleoside triphosphate hydrolases"/>
    <property type="match status" value="1"/>
</dbReference>
<feature type="repeat" description="WD" evidence="3">
    <location>
        <begin position="1078"/>
        <end position="1111"/>
    </location>
</feature>
<dbReference type="Pfam" id="PF24883">
    <property type="entry name" value="NPHP3_N"/>
    <property type="match status" value="1"/>
</dbReference>
<feature type="repeat" description="WD" evidence="3">
    <location>
        <begin position="861"/>
        <end position="902"/>
    </location>
</feature>
<dbReference type="InterPro" id="IPR024977">
    <property type="entry name" value="Apc4-like_WD40_dom"/>
</dbReference>
<dbReference type="Pfam" id="PF12894">
    <property type="entry name" value="ANAPC4_WD40"/>
    <property type="match status" value="1"/>
</dbReference>
<dbReference type="Proteomes" id="UP001221413">
    <property type="component" value="Unassembled WGS sequence"/>
</dbReference>
<comment type="caution">
    <text evidence="7">The sequence shown here is derived from an EMBL/GenBank/DDBJ whole genome shotgun (WGS) entry which is preliminary data.</text>
</comment>
<evidence type="ECO:0000313" key="7">
    <source>
        <dbReference type="EMBL" id="KAJ6258155.1"/>
    </source>
</evidence>
<feature type="repeat" description="WD" evidence="3">
    <location>
        <begin position="994"/>
        <end position="1026"/>
    </location>
</feature>
<dbReference type="PROSITE" id="PS00678">
    <property type="entry name" value="WD_REPEATS_1"/>
    <property type="match status" value="5"/>
</dbReference>
<feature type="domain" description="Nephrocystin 3-like N-terminal" evidence="6">
    <location>
        <begin position="171"/>
        <end position="333"/>
    </location>
</feature>
<feature type="repeat" description="WD" evidence="3">
    <location>
        <begin position="1123"/>
        <end position="1164"/>
    </location>
</feature>
<feature type="repeat" description="WD" evidence="3">
    <location>
        <begin position="820"/>
        <end position="851"/>
    </location>
</feature>
<dbReference type="PRINTS" id="PR00320">
    <property type="entry name" value="GPROTEINBRPT"/>
</dbReference>
<gene>
    <name evidence="7" type="ORF">Dda_7072</name>
</gene>
<dbReference type="InterPro" id="IPR001680">
    <property type="entry name" value="WD40_rpt"/>
</dbReference>
<dbReference type="SUPFAM" id="SSF50978">
    <property type="entry name" value="WD40 repeat-like"/>
    <property type="match status" value="2"/>
</dbReference>
<feature type="coiled-coil region" evidence="4">
    <location>
        <begin position="27"/>
        <end position="84"/>
    </location>
</feature>
<evidence type="ECO:0000259" key="5">
    <source>
        <dbReference type="Pfam" id="PF12894"/>
    </source>
</evidence>
<dbReference type="EMBL" id="JAQGDS010000009">
    <property type="protein sequence ID" value="KAJ6258155.1"/>
    <property type="molecule type" value="Genomic_DNA"/>
</dbReference>
<keyword evidence="4" id="KW-0175">Coiled coil</keyword>
<dbReference type="PANTHER" id="PTHR19848">
    <property type="entry name" value="WD40 REPEAT PROTEIN"/>
    <property type="match status" value="1"/>
</dbReference>
<dbReference type="SMART" id="SM00320">
    <property type="entry name" value="WD40"/>
    <property type="match status" value="11"/>
</dbReference>
<feature type="repeat" description="WD" evidence="3">
    <location>
        <begin position="741"/>
        <end position="767"/>
    </location>
</feature>
<feature type="repeat" description="WD" evidence="3">
    <location>
        <begin position="1036"/>
        <end position="1077"/>
    </location>
</feature>
<evidence type="ECO:0000313" key="8">
    <source>
        <dbReference type="Proteomes" id="UP001221413"/>
    </source>
</evidence>
<dbReference type="PANTHER" id="PTHR19848:SF8">
    <property type="entry name" value="F-BOX AND WD REPEAT DOMAIN CONTAINING 7"/>
    <property type="match status" value="1"/>
</dbReference>
<keyword evidence="2" id="KW-0677">Repeat</keyword>
<dbReference type="PROSITE" id="PS50082">
    <property type="entry name" value="WD_REPEATS_2"/>
    <property type="match status" value="11"/>
</dbReference>
<evidence type="ECO:0000256" key="2">
    <source>
        <dbReference type="ARBA" id="ARBA00022737"/>
    </source>
</evidence>
<organism evidence="7 8">
    <name type="scientific">Drechslerella dactyloides</name>
    <name type="common">Nematode-trapping fungus</name>
    <name type="synonym">Arthrobotrys dactyloides</name>
    <dbReference type="NCBI Taxonomy" id="74499"/>
    <lineage>
        <taxon>Eukaryota</taxon>
        <taxon>Fungi</taxon>
        <taxon>Dikarya</taxon>
        <taxon>Ascomycota</taxon>
        <taxon>Pezizomycotina</taxon>
        <taxon>Orbiliomycetes</taxon>
        <taxon>Orbiliales</taxon>
        <taxon>Orbiliaceae</taxon>
        <taxon>Drechslerella</taxon>
    </lineage>
</organism>
<reference evidence="7" key="1">
    <citation type="submission" date="2023-01" db="EMBL/GenBank/DDBJ databases">
        <title>The chitinases involved in constricting ring structure development in the nematode-trapping fungus Drechslerella dactyloides.</title>
        <authorList>
            <person name="Wang R."/>
            <person name="Zhang L."/>
            <person name="Tang P."/>
            <person name="Li S."/>
            <person name="Liang L."/>
        </authorList>
    </citation>
    <scope>NUCLEOTIDE SEQUENCE</scope>
    <source>
        <strain evidence="7">YMF1.00031</strain>
    </source>
</reference>
<protein>
    <submittedName>
        <fullName evidence="7">Vegetative incompatibility protein</fullName>
    </submittedName>
</protein>
<keyword evidence="8" id="KW-1185">Reference proteome</keyword>
<dbReference type="InterPro" id="IPR020472">
    <property type="entry name" value="WD40_PAC1"/>
</dbReference>
<dbReference type="Gene3D" id="3.40.50.300">
    <property type="entry name" value="P-loop containing nucleotide triphosphate hydrolases"/>
    <property type="match status" value="1"/>
</dbReference>
<evidence type="ECO:0000256" key="3">
    <source>
        <dbReference type="PROSITE-ProRule" id="PRU00221"/>
    </source>
</evidence>
<evidence type="ECO:0000259" key="6">
    <source>
        <dbReference type="Pfam" id="PF24883"/>
    </source>
</evidence>
<dbReference type="InterPro" id="IPR056884">
    <property type="entry name" value="NPHP3-like_N"/>
</dbReference>
<dbReference type="AlphaFoldDB" id="A0AAD6IT40"/>
<dbReference type="SUPFAM" id="SSF50998">
    <property type="entry name" value="Quinoprotein alcohol dehydrogenase-like"/>
    <property type="match status" value="1"/>
</dbReference>
<feature type="repeat" description="WD" evidence="3">
    <location>
        <begin position="1165"/>
        <end position="1206"/>
    </location>
</feature>
<dbReference type="CDD" id="cd00200">
    <property type="entry name" value="WD40"/>
    <property type="match status" value="2"/>
</dbReference>
<keyword evidence="1 3" id="KW-0853">WD repeat</keyword>
<accession>A0AAD6IT40</accession>